<dbReference type="EMBL" id="SRKZ01000008">
    <property type="protein sequence ID" value="TGD77618.1"/>
    <property type="molecule type" value="Genomic_DNA"/>
</dbReference>
<dbReference type="AlphaFoldDB" id="A0A4Z0MEA1"/>
<evidence type="ECO:0000313" key="2">
    <source>
        <dbReference type="Proteomes" id="UP000298284"/>
    </source>
</evidence>
<accession>A0A4Z0MEA1</accession>
<proteinExistence type="predicted"/>
<gene>
    <name evidence="1" type="ORF">EU557_22855</name>
</gene>
<dbReference type="Proteomes" id="UP000298284">
    <property type="component" value="Unassembled WGS sequence"/>
</dbReference>
<comment type="caution">
    <text evidence="1">The sequence shown here is derived from an EMBL/GenBank/DDBJ whole genome shotgun (WGS) entry which is preliminary data.</text>
</comment>
<sequence>MATRKRSPQTLVLDSTQLEEADTLTTLDYHDEVQASLCPSCGELLAWHEVACSIPATASPQALATEPPAEAEQGLASAGFAYALGQLVQPAPGAPVRPIIWRGQLKARHPRTRLVQRLNVYRLDNGYWDCYYEAELRAA</sequence>
<reference evidence="1 2" key="1">
    <citation type="submission" date="2019-04" db="EMBL/GenBank/DDBJ databases">
        <authorList>
            <person name="Feng G."/>
            <person name="Zhang J."/>
            <person name="Zhu H."/>
        </authorList>
    </citation>
    <scope>NUCLEOTIDE SEQUENCE [LARGE SCALE GENOMIC DNA]</scope>
    <source>
        <strain evidence="1 2">JCM 19491</strain>
    </source>
</reference>
<dbReference type="OrthoDB" id="884666at2"/>
<keyword evidence="2" id="KW-1185">Reference proteome</keyword>
<organism evidence="1 2">
    <name type="scientific">Hymenobacter wooponensis</name>
    <dbReference type="NCBI Taxonomy" id="1525360"/>
    <lineage>
        <taxon>Bacteria</taxon>
        <taxon>Pseudomonadati</taxon>
        <taxon>Bacteroidota</taxon>
        <taxon>Cytophagia</taxon>
        <taxon>Cytophagales</taxon>
        <taxon>Hymenobacteraceae</taxon>
        <taxon>Hymenobacter</taxon>
    </lineage>
</organism>
<name>A0A4Z0MEA1_9BACT</name>
<evidence type="ECO:0000313" key="1">
    <source>
        <dbReference type="EMBL" id="TGD77618.1"/>
    </source>
</evidence>
<dbReference type="RefSeq" id="WP_135532804.1">
    <property type="nucleotide sequence ID" value="NZ_SRKZ01000008.1"/>
</dbReference>
<protein>
    <submittedName>
        <fullName evidence="1">Uncharacterized protein</fullName>
    </submittedName>
</protein>